<feature type="region of interest" description="Disordered" evidence="1">
    <location>
        <begin position="1"/>
        <end position="21"/>
    </location>
</feature>
<dbReference type="EMBL" id="MU004238">
    <property type="protein sequence ID" value="KAF2666589.1"/>
    <property type="molecule type" value="Genomic_DNA"/>
</dbReference>
<keyword evidence="2" id="KW-0472">Membrane</keyword>
<name>A0A6A6U2T1_9PEZI</name>
<accession>A0A6A6U2T1</accession>
<evidence type="ECO:0000256" key="1">
    <source>
        <dbReference type="SAM" id="MobiDB-lite"/>
    </source>
</evidence>
<dbReference type="Proteomes" id="UP000799302">
    <property type="component" value="Unassembled WGS sequence"/>
</dbReference>
<proteinExistence type="predicted"/>
<evidence type="ECO:0000313" key="3">
    <source>
        <dbReference type="EMBL" id="KAF2666589.1"/>
    </source>
</evidence>
<sequence>MIPTRATSRPTRNSCSPTYPSHSPVLREKIFPMWRQAQSSHESGHKAVAAVFAAVFAGVLFWRTLYWSIF</sequence>
<gene>
    <name evidence="3" type="ORF">BT63DRAFT_427031</name>
</gene>
<keyword evidence="2" id="KW-1133">Transmembrane helix</keyword>
<keyword evidence="4" id="KW-1185">Reference proteome</keyword>
<protein>
    <submittedName>
        <fullName evidence="3">Uncharacterized protein</fullName>
    </submittedName>
</protein>
<feature type="transmembrane region" description="Helical" evidence="2">
    <location>
        <begin position="47"/>
        <end position="69"/>
    </location>
</feature>
<organism evidence="3 4">
    <name type="scientific">Microthyrium microscopicum</name>
    <dbReference type="NCBI Taxonomy" id="703497"/>
    <lineage>
        <taxon>Eukaryota</taxon>
        <taxon>Fungi</taxon>
        <taxon>Dikarya</taxon>
        <taxon>Ascomycota</taxon>
        <taxon>Pezizomycotina</taxon>
        <taxon>Dothideomycetes</taxon>
        <taxon>Dothideomycetes incertae sedis</taxon>
        <taxon>Microthyriales</taxon>
        <taxon>Microthyriaceae</taxon>
        <taxon>Microthyrium</taxon>
    </lineage>
</organism>
<evidence type="ECO:0000256" key="2">
    <source>
        <dbReference type="SAM" id="Phobius"/>
    </source>
</evidence>
<evidence type="ECO:0000313" key="4">
    <source>
        <dbReference type="Proteomes" id="UP000799302"/>
    </source>
</evidence>
<dbReference type="AlphaFoldDB" id="A0A6A6U2T1"/>
<keyword evidence="2" id="KW-0812">Transmembrane</keyword>
<reference evidence="3" key="1">
    <citation type="journal article" date="2020" name="Stud. Mycol.">
        <title>101 Dothideomycetes genomes: a test case for predicting lifestyles and emergence of pathogens.</title>
        <authorList>
            <person name="Haridas S."/>
            <person name="Albert R."/>
            <person name="Binder M."/>
            <person name="Bloem J."/>
            <person name="Labutti K."/>
            <person name="Salamov A."/>
            <person name="Andreopoulos B."/>
            <person name="Baker S."/>
            <person name="Barry K."/>
            <person name="Bills G."/>
            <person name="Bluhm B."/>
            <person name="Cannon C."/>
            <person name="Castanera R."/>
            <person name="Culley D."/>
            <person name="Daum C."/>
            <person name="Ezra D."/>
            <person name="Gonzalez J."/>
            <person name="Henrissat B."/>
            <person name="Kuo A."/>
            <person name="Liang C."/>
            <person name="Lipzen A."/>
            <person name="Lutzoni F."/>
            <person name="Magnuson J."/>
            <person name="Mondo S."/>
            <person name="Nolan M."/>
            <person name="Ohm R."/>
            <person name="Pangilinan J."/>
            <person name="Park H.-J."/>
            <person name="Ramirez L."/>
            <person name="Alfaro M."/>
            <person name="Sun H."/>
            <person name="Tritt A."/>
            <person name="Yoshinaga Y."/>
            <person name="Zwiers L.-H."/>
            <person name="Turgeon B."/>
            <person name="Goodwin S."/>
            <person name="Spatafora J."/>
            <person name="Crous P."/>
            <person name="Grigoriev I."/>
        </authorList>
    </citation>
    <scope>NUCLEOTIDE SEQUENCE</scope>
    <source>
        <strain evidence="3">CBS 115976</strain>
    </source>
</reference>